<dbReference type="Pfam" id="PF00150">
    <property type="entry name" value="Cellulase"/>
    <property type="match status" value="1"/>
</dbReference>
<proteinExistence type="inferred from homology"/>
<accession>A0ABT1H661</accession>
<feature type="chain" id="PRO_5046231467" evidence="4">
    <location>
        <begin position="24"/>
        <end position="508"/>
    </location>
</feature>
<dbReference type="Proteomes" id="UP001205740">
    <property type="component" value="Unassembled WGS sequence"/>
</dbReference>
<feature type="domain" description="Glycoside hydrolase family 5" evidence="5">
    <location>
        <begin position="54"/>
        <end position="295"/>
    </location>
</feature>
<evidence type="ECO:0000313" key="6">
    <source>
        <dbReference type="EMBL" id="MCP2162719.1"/>
    </source>
</evidence>
<keyword evidence="4" id="KW-0732">Signal</keyword>
<keyword evidence="2 3" id="KW-0326">Glycosidase</keyword>
<organism evidence="6 7">
    <name type="scientific">Williamsia serinedens</name>
    <dbReference type="NCBI Taxonomy" id="391736"/>
    <lineage>
        <taxon>Bacteria</taxon>
        <taxon>Bacillati</taxon>
        <taxon>Actinomycetota</taxon>
        <taxon>Actinomycetes</taxon>
        <taxon>Mycobacteriales</taxon>
        <taxon>Nocardiaceae</taxon>
        <taxon>Williamsia</taxon>
    </lineage>
</organism>
<dbReference type="PROSITE" id="PS51318">
    <property type="entry name" value="TAT"/>
    <property type="match status" value="1"/>
</dbReference>
<protein>
    <submittedName>
        <fullName evidence="6">LGFP repeat-containing protein</fullName>
    </submittedName>
</protein>
<name>A0ABT1H661_9NOCA</name>
<dbReference type="EMBL" id="JAMTCG010000007">
    <property type="protein sequence ID" value="MCP2162719.1"/>
    <property type="molecule type" value="Genomic_DNA"/>
</dbReference>
<evidence type="ECO:0000256" key="2">
    <source>
        <dbReference type="ARBA" id="ARBA00023295"/>
    </source>
</evidence>
<dbReference type="PANTHER" id="PTHR12631:SF10">
    <property type="entry name" value="BETA-XYLOSIDASE-LIKE PROTEIN-RELATED"/>
    <property type="match status" value="1"/>
</dbReference>
<dbReference type="PROSITE" id="PS51257">
    <property type="entry name" value="PROKAR_LIPOPROTEIN"/>
    <property type="match status" value="1"/>
</dbReference>
<dbReference type="InterPro" id="IPR017853">
    <property type="entry name" value="GH"/>
</dbReference>
<dbReference type="Gene3D" id="3.20.20.80">
    <property type="entry name" value="Glycosidases"/>
    <property type="match status" value="1"/>
</dbReference>
<gene>
    <name evidence="6" type="ORF">LX12_003927</name>
</gene>
<evidence type="ECO:0000256" key="4">
    <source>
        <dbReference type="SAM" id="SignalP"/>
    </source>
</evidence>
<reference evidence="6 7" key="1">
    <citation type="submission" date="2022-06" db="EMBL/GenBank/DDBJ databases">
        <title>Genomic Encyclopedia of Archaeal and Bacterial Type Strains, Phase II (KMG-II): from individual species to whole genera.</title>
        <authorList>
            <person name="Goeker M."/>
        </authorList>
    </citation>
    <scope>NUCLEOTIDE SEQUENCE [LARGE SCALE GENOMIC DNA]</scope>
    <source>
        <strain evidence="6 7">DSM 45037</strain>
    </source>
</reference>
<dbReference type="InterPro" id="IPR013207">
    <property type="entry name" value="LGFP"/>
</dbReference>
<comment type="similarity">
    <text evidence="3">Belongs to the glycosyl hydrolase 5 (cellulase A) family.</text>
</comment>
<evidence type="ECO:0000256" key="1">
    <source>
        <dbReference type="ARBA" id="ARBA00022801"/>
    </source>
</evidence>
<keyword evidence="7" id="KW-1185">Reference proteome</keyword>
<dbReference type="InterPro" id="IPR051923">
    <property type="entry name" value="Glycosyl_Hydrolase_39"/>
</dbReference>
<dbReference type="Pfam" id="PF08310">
    <property type="entry name" value="LGFP"/>
    <property type="match status" value="1"/>
</dbReference>
<comment type="caution">
    <text evidence="6">The sequence shown here is derived from an EMBL/GenBank/DDBJ whole genome shotgun (WGS) entry which is preliminary data.</text>
</comment>
<dbReference type="InterPro" id="IPR001547">
    <property type="entry name" value="Glyco_hydro_5"/>
</dbReference>
<evidence type="ECO:0000259" key="5">
    <source>
        <dbReference type="Pfam" id="PF00150"/>
    </source>
</evidence>
<dbReference type="PANTHER" id="PTHR12631">
    <property type="entry name" value="ALPHA-L-IDURONIDASE"/>
    <property type="match status" value="1"/>
</dbReference>
<keyword evidence="1 3" id="KW-0378">Hydrolase</keyword>
<dbReference type="InterPro" id="IPR006311">
    <property type="entry name" value="TAT_signal"/>
</dbReference>
<evidence type="ECO:0000256" key="3">
    <source>
        <dbReference type="RuleBase" id="RU361153"/>
    </source>
</evidence>
<dbReference type="SUPFAM" id="SSF51445">
    <property type="entry name" value="(Trans)glycosidases"/>
    <property type="match status" value="1"/>
</dbReference>
<sequence length="508" mass="53323">MPRPSRRRLLAVVAVMLLTTVLAGCGSSGPGTAPTTSAKVGVGDRGHGFGIALGAEVYWQGTSATDADLDAIAAAGLGSIRLPVFWSAIQPVGPSVSLWSVVDHIVDGARARGLQVMATVGGSPPWAGDPAANGGPYAAPRDIGQWSTFVRAVAQRYKGRVSTYEVWNEPNSSVFFAPRVDPARYTQLLRAAHAAIEQTDPAATVVAGALGTVVDTATTGDPVDFVRQMYADGAAGSFDALSVHPYKYDLGLSEAWTVPDSPGRQIAEMRRLMDDNGDGGKRMWATEYGLPTSAVGLDRQAAMIAGFAGDWQQLPFAGPVFWYTLRDKASGVPDDEDNFGLIRTDRSPKPAVRVVADLARSGVTPSPDAQRFADAPLDADGGEIVSPVFRATRSGVLARFQRDAAVYLTPRGYVTTTPRVALAAISADTYPIGLYGDDHQDLADGTTVFATDDGGVHVIGGGVMDAWSRSLGAALTDETPVGGGAVRVDFQRGSITWSPDRGAIRSMS</sequence>
<dbReference type="RefSeq" id="WP_253656274.1">
    <property type="nucleotide sequence ID" value="NZ_BAAAOE010000002.1"/>
</dbReference>
<feature type="signal peptide" evidence="4">
    <location>
        <begin position="1"/>
        <end position="23"/>
    </location>
</feature>
<evidence type="ECO:0000313" key="7">
    <source>
        <dbReference type="Proteomes" id="UP001205740"/>
    </source>
</evidence>